<sequence length="102" mass="11206">MRLWGRSWNGNANEATLSPSSSSCRRVNARSNSFPRPRRGSIVVCISGWVVTLEICRYAGSQENHVVPALPSKLVRKLDLGSVISAAKVGKQVTKRQPSDRD</sequence>
<reference evidence="3" key="1">
    <citation type="submission" date="2018-05" db="EMBL/GenBank/DDBJ databases">
        <title>Effector identification in a new, highly contiguous assembly of the strawberry crown rot pathogen Phytophthora cactorum.</title>
        <authorList>
            <person name="Armitage A.D."/>
            <person name="Nellist C.F."/>
            <person name="Bates H."/>
            <person name="Vickerstaff R.J."/>
            <person name="Harrison R.J."/>
        </authorList>
    </citation>
    <scope>NUCLEOTIDE SEQUENCE</scope>
    <source>
        <strain evidence="2">4040</strain>
        <strain evidence="3">P421</strain>
    </source>
</reference>
<dbReference type="EMBL" id="RCMV01001346">
    <property type="protein sequence ID" value="KAG3209029.1"/>
    <property type="molecule type" value="Genomic_DNA"/>
</dbReference>
<dbReference type="Proteomes" id="UP000736787">
    <property type="component" value="Unassembled WGS sequence"/>
</dbReference>
<feature type="region of interest" description="Disordered" evidence="1">
    <location>
        <begin position="1"/>
        <end position="35"/>
    </location>
</feature>
<evidence type="ECO:0000313" key="4">
    <source>
        <dbReference type="Proteomes" id="UP000760860"/>
    </source>
</evidence>
<evidence type="ECO:0000256" key="1">
    <source>
        <dbReference type="SAM" id="MobiDB-lite"/>
    </source>
</evidence>
<organism evidence="3 4">
    <name type="scientific">Phytophthora cactorum</name>
    <dbReference type="NCBI Taxonomy" id="29920"/>
    <lineage>
        <taxon>Eukaryota</taxon>
        <taxon>Sar</taxon>
        <taxon>Stramenopiles</taxon>
        <taxon>Oomycota</taxon>
        <taxon>Peronosporomycetes</taxon>
        <taxon>Peronosporales</taxon>
        <taxon>Peronosporaceae</taxon>
        <taxon>Phytophthora</taxon>
    </lineage>
</organism>
<accession>A0A8T1HAG2</accession>
<comment type="caution">
    <text evidence="3">The sequence shown here is derived from an EMBL/GenBank/DDBJ whole genome shotgun (WGS) entry which is preliminary data.</text>
</comment>
<name>A0A8T1HAG2_9STRA</name>
<feature type="compositionally biased region" description="Polar residues" evidence="1">
    <location>
        <begin position="8"/>
        <end position="34"/>
    </location>
</feature>
<dbReference type="AlphaFoldDB" id="A0A8T1HAG2"/>
<dbReference type="Proteomes" id="UP000760860">
    <property type="component" value="Unassembled WGS sequence"/>
</dbReference>
<protein>
    <submittedName>
        <fullName evidence="3">Uncharacterized protein</fullName>
    </submittedName>
</protein>
<dbReference type="EMBL" id="RCMK01001618">
    <property type="protein sequence ID" value="KAG2891015.1"/>
    <property type="molecule type" value="Genomic_DNA"/>
</dbReference>
<evidence type="ECO:0000313" key="3">
    <source>
        <dbReference type="EMBL" id="KAG3209029.1"/>
    </source>
</evidence>
<proteinExistence type="predicted"/>
<evidence type="ECO:0000313" key="2">
    <source>
        <dbReference type="EMBL" id="KAG2891015.1"/>
    </source>
</evidence>
<gene>
    <name evidence="2" type="ORF">PC117_g24339</name>
    <name evidence="3" type="ORF">PC129_g19950</name>
</gene>